<accession>A0ABT6PQR3</accession>
<proteinExistence type="predicted"/>
<dbReference type="InterPro" id="IPR013149">
    <property type="entry name" value="ADH-like_C"/>
</dbReference>
<comment type="caution">
    <text evidence="4">The sequence shown here is derived from an EMBL/GenBank/DDBJ whole genome shotgun (WGS) entry which is preliminary data.</text>
</comment>
<dbReference type="Gene3D" id="3.90.180.10">
    <property type="entry name" value="Medium-chain alcohol dehydrogenases, catalytic domain"/>
    <property type="match status" value="1"/>
</dbReference>
<dbReference type="RefSeq" id="WP_281456664.1">
    <property type="nucleotide sequence ID" value="NZ_JASAOF010000010.1"/>
</dbReference>
<name>A0ABT6PQR3_9PSEU</name>
<dbReference type="InterPro" id="IPR013154">
    <property type="entry name" value="ADH-like_N"/>
</dbReference>
<dbReference type="SUPFAM" id="SSF51735">
    <property type="entry name" value="NAD(P)-binding Rossmann-fold domains"/>
    <property type="match status" value="1"/>
</dbReference>
<evidence type="ECO:0000313" key="4">
    <source>
        <dbReference type="EMBL" id="MDI2030351.1"/>
    </source>
</evidence>
<keyword evidence="5" id="KW-1185">Reference proteome</keyword>
<evidence type="ECO:0000259" key="2">
    <source>
        <dbReference type="Pfam" id="PF00107"/>
    </source>
</evidence>
<organism evidence="4 5">
    <name type="scientific">Saccharopolyspora ipomoeae</name>
    <dbReference type="NCBI Taxonomy" id="3042027"/>
    <lineage>
        <taxon>Bacteria</taxon>
        <taxon>Bacillati</taxon>
        <taxon>Actinomycetota</taxon>
        <taxon>Actinomycetes</taxon>
        <taxon>Pseudonocardiales</taxon>
        <taxon>Pseudonocardiaceae</taxon>
        <taxon>Saccharopolyspora</taxon>
    </lineage>
</organism>
<dbReference type="Gene3D" id="3.40.50.720">
    <property type="entry name" value="NAD(P)-binding Rossmann-like Domain"/>
    <property type="match status" value="1"/>
</dbReference>
<dbReference type="EMBL" id="JASAOF010000010">
    <property type="protein sequence ID" value="MDI2030351.1"/>
    <property type="molecule type" value="Genomic_DNA"/>
</dbReference>
<reference evidence="4 5" key="1">
    <citation type="submission" date="2023-04" db="EMBL/GenBank/DDBJ databases">
        <title>Draft genome sequence of Saccharopolyspora sp. TS4A08 isolated from sweet potato rhizospheric soil.</title>
        <authorList>
            <person name="Suksaard P."/>
            <person name="Duangmal K."/>
        </authorList>
    </citation>
    <scope>NUCLEOTIDE SEQUENCE [LARGE SCALE GENOMIC DNA]</scope>
    <source>
        <strain evidence="4 5">TS4A08</strain>
    </source>
</reference>
<dbReference type="InterPro" id="IPR036291">
    <property type="entry name" value="NAD(P)-bd_dom_sf"/>
</dbReference>
<dbReference type="SUPFAM" id="SSF50129">
    <property type="entry name" value="GroES-like"/>
    <property type="match status" value="1"/>
</dbReference>
<dbReference type="CDD" id="cd08262">
    <property type="entry name" value="Zn_ADH8"/>
    <property type="match status" value="1"/>
</dbReference>
<feature type="domain" description="Alcohol dehydrogenase-like N-terminal" evidence="3">
    <location>
        <begin position="23"/>
        <end position="105"/>
    </location>
</feature>
<evidence type="ECO:0000259" key="3">
    <source>
        <dbReference type="Pfam" id="PF08240"/>
    </source>
</evidence>
<dbReference type="InterPro" id="IPR011032">
    <property type="entry name" value="GroES-like_sf"/>
</dbReference>
<dbReference type="Proteomes" id="UP001237595">
    <property type="component" value="Unassembled WGS sequence"/>
</dbReference>
<protein>
    <submittedName>
        <fullName evidence="4">Zinc-binding dehydrogenase</fullName>
    </submittedName>
</protein>
<dbReference type="PANTHER" id="PTHR43189:SF1">
    <property type="entry name" value="ZINC-TYPE ALCOHOL DEHYDROGENASE-LIKE PROTEIN C1198.01"/>
    <property type="match status" value="1"/>
</dbReference>
<evidence type="ECO:0000313" key="5">
    <source>
        <dbReference type="Proteomes" id="UP001237595"/>
    </source>
</evidence>
<sequence length="333" mass="34699">MRAAALNSGRIVVRDDVPEPVPGPGQVLAQVSACGICGSDLHFAKFGDQMLALGEEMGRPSGIDLDRDVFMGHEFAAEVLEVGPGVDTARAGDLVTSMPILLGESGMQPIVYSNTVAAGYGERLLLSAPLLLPVPNGLPAHHAALTEPMAVGLHAVNKSGIQDGESALVLGCGPVGLSVIAALKARGVEEVVASDLSPARRALAGALGASRTVDPREESPWEGGNPVVFEAIGVPGILDDVLKRAPREARVVVVGVCMETDSINPYFGISKELSVRFALGYSPEEFATSLHNIAEGVIDVGPLVTARVPLDEISWAFDALGNPEEHCKIIVEP</sequence>
<dbReference type="PANTHER" id="PTHR43189">
    <property type="entry name" value="ZINC-TYPE ALCOHOL DEHYDROGENASE-LIKE PROTEIN C1198.01-RELATED"/>
    <property type="match status" value="1"/>
</dbReference>
<gene>
    <name evidence="4" type="ORF">QFW96_17100</name>
</gene>
<feature type="domain" description="Alcohol dehydrogenase-like C-terminal" evidence="2">
    <location>
        <begin position="174"/>
        <end position="294"/>
    </location>
</feature>
<dbReference type="Pfam" id="PF00107">
    <property type="entry name" value="ADH_zinc_N"/>
    <property type="match status" value="1"/>
</dbReference>
<keyword evidence="1" id="KW-0560">Oxidoreductase</keyword>
<evidence type="ECO:0000256" key="1">
    <source>
        <dbReference type="ARBA" id="ARBA00023002"/>
    </source>
</evidence>
<dbReference type="Pfam" id="PF08240">
    <property type="entry name" value="ADH_N"/>
    <property type="match status" value="1"/>
</dbReference>